<protein>
    <submittedName>
        <fullName evidence="1">Uncharacterized protein</fullName>
    </submittedName>
</protein>
<name>A0A841FV25_9ACTN</name>
<dbReference type="AlphaFoldDB" id="A0A841FV25"/>
<dbReference type="EMBL" id="JACHGT010000008">
    <property type="protein sequence ID" value="MBB6036359.1"/>
    <property type="molecule type" value="Genomic_DNA"/>
</dbReference>
<evidence type="ECO:0000313" key="2">
    <source>
        <dbReference type="Proteomes" id="UP000548476"/>
    </source>
</evidence>
<evidence type="ECO:0000313" key="1">
    <source>
        <dbReference type="EMBL" id="MBB6036359.1"/>
    </source>
</evidence>
<comment type="caution">
    <text evidence="1">The sequence shown here is derived from an EMBL/GenBank/DDBJ whole genome shotgun (WGS) entry which is preliminary data.</text>
</comment>
<keyword evidence="2" id="KW-1185">Reference proteome</keyword>
<proteinExistence type="predicted"/>
<organism evidence="1 2">
    <name type="scientific">Phytomonospora endophytica</name>
    <dbReference type="NCBI Taxonomy" id="714109"/>
    <lineage>
        <taxon>Bacteria</taxon>
        <taxon>Bacillati</taxon>
        <taxon>Actinomycetota</taxon>
        <taxon>Actinomycetes</taxon>
        <taxon>Micromonosporales</taxon>
        <taxon>Micromonosporaceae</taxon>
        <taxon>Phytomonospora</taxon>
    </lineage>
</organism>
<reference evidence="1 2" key="1">
    <citation type="submission" date="2020-08" db="EMBL/GenBank/DDBJ databases">
        <title>Genomic Encyclopedia of Type Strains, Phase IV (KMG-IV): sequencing the most valuable type-strain genomes for metagenomic binning, comparative biology and taxonomic classification.</title>
        <authorList>
            <person name="Goeker M."/>
        </authorList>
    </citation>
    <scope>NUCLEOTIDE SEQUENCE [LARGE SCALE GENOMIC DNA]</scope>
    <source>
        <strain evidence="1 2">YIM 65646</strain>
    </source>
</reference>
<gene>
    <name evidence="1" type="ORF">HNR73_004227</name>
</gene>
<dbReference type="Proteomes" id="UP000548476">
    <property type="component" value="Unassembled WGS sequence"/>
</dbReference>
<sequence length="142" mass="15155">MCGLLDRQVFQVSERDRRPLPFRQAEHRAEERQFLADRVPRVAAASFGQFVADAFPAEPGASSFVDQAVGDDATGVGVHAVAFRSVPGPVEADQGGLHDVFGQVPVTAADVRVPPEPVGSGGHVLAVFGFLIGIHVSSVRRW</sequence>
<accession>A0A841FV25</accession>